<sequence>MPKTSEKKIIVPRKRRSVHLFETPQFKEEFLRSINKHVKRTYPDGMSVETTLPLDQLLAPCKKTRGKKGRITRPQNAFILYRKDTQAKIFKSNPNTKLDQVSRIVSDLWKNETNQRKNHYIKLSDLCGLIHQDLFPNYKFKPKQKEDVNFVNEQSEYHDSFTNLAHQNQNGLLSSFDINSPISQDTEDVGDAEDISATTLELMEPTQITAFNAINNCPEQFSFTTATHSIYENSHFNENLLENDFFQSHFDKFEKFDITSATNNYEIQNVENFNVEFDPLQSFALDENPFIYTQNEKLPQEFNDYSSTTIYSSSTQTIPTSYPPPIIPITSTFINNDVVTNNASSFLYNDYTIENIEPEFLNEDYMQLLYNYDN</sequence>
<dbReference type="Gene3D" id="1.10.30.10">
    <property type="entry name" value="High mobility group box domain"/>
    <property type="match status" value="1"/>
</dbReference>
<dbReference type="Proteomes" id="UP000789706">
    <property type="component" value="Unassembled WGS sequence"/>
</dbReference>
<dbReference type="GO" id="GO:0005634">
    <property type="term" value="C:nucleus"/>
    <property type="evidence" value="ECO:0007669"/>
    <property type="project" value="UniProtKB-UniRule"/>
</dbReference>
<dbReference type="CDD" id="cd01389">
    <property type="entry name" value="HMG-box_ROX1-like"/>
    <property type="match status" value="1"/>
</dbReference>
<keyword evidence="6" id="KW-1185">Reference proteome</keyword>
<dbReference type="SMART" id="SM00398">
    <property type="entry name" value="HMG"/>
    <property type="match status" value="1"/>
</dbReference>
<keyword evidence="2" id="KW-0804">Transcription</keyword>
<evidence type="ECO:0000256" key="3">
    <source>
        <dbReference type="PROSITE-ProRule" id="PRU00267"/>
    </source>
</evidence>
<dbReference type="PANTHER" id="PTHR10270">
    <property type="entry name" value="SOX TRANSCRIPTION FACTOR"/>
    <property type="match status" value="1"/>
</dbReference>
<evidence type="ECO:0000313" key="5">
    <source>
        <dbReference type="EMBL" id="CAG8541951.1"/>
    </source>
</evidence>
<dbReference type="AlphaFoldDB" id="A0A9N9AV54"/>
<reference evidence="5" key="1">
    <citation type="submission" date="2021-06" db="EMBL/GenBank/DDBJ databases">
        <authorList>
            <person name="Kallberg Y."/>
            <person name="Tangrot J."/>
            <person name="Rosling A."/>
        </authorList>
    </citation>
    <scope>NUCLEOTIDE SEQUENCE</scope>
    <source>
        <strain evidence="5">AZ414A</strain>
    </source>
</reference>
<comment type="caution">
    <text evidence="5">The sequence shown here is derived from an EMBL/GenBank/DDBJ whole genome shotgun (WGS) entry which is preliminary data.</text>
</comment>
<dbReference type="SUPFAM" id="SSF47095">
    <property type="entry name" value="HMG-box"/>
    <property type="match status" value="1"/>
</dbReference>
<dbReference type="GO" id="GO:0001228">
    <property type="term" value="F:DNA-binding transcription activator activity, RNA polymerase II-specific"/>
    <property type="evidence" value="ECO:0007669"/>
    <property type="project" value="TreeGrafter"/>
</dbReference>
<dbReference type="EMBL" id="CAJVPK010000707">
    <property type="protein sequence ID" value="CAG8541951.1"/>
    <property type="molecule type" value="Genomic_DNA"/>
</dbReference>
<dbReference type="InterPro" id="IPR036910">
    <property type="entry name" value="HMG_box_dom_sf"/>
</dbReference>
<evidence type="ECO:0000259" key="4">
    <source>
        <dbReference type="PROSITE" id="PS50118"/>
    </source>
</evidence>
<dbReference type="GO" id="GO:0000978">
    <property type="term" value="F:RNA polymerase II cis-regulatory region sequence-specific DNA binding"/>
    <property type="evidence" value="ECO:0007669"/>
    <property type="project" value="TreeGrafter"/>
</dbReference>
<proteinExistence type="predicted"/>
<evidence type="ECO:0000256" key="1">
    <source>
        <dbReference type="ARBA" id="ARBA00023125"/>
    </source>
</evidence>
<dbReference type="OrthoDB" id="6247875at2759"/>
<dbReference type="GO" id="GO:0030154">
    <property type="term" value="P:cell differentiation"/>
    <property type="evidence" value="ECO:0007669"/>
    <property type="project" value="TreeGrafter"/>
</dbReference>
<dbReference type="PROSITE" id="PS50118">
    <property type="entry name" value="HMG_BOX_2"/>
    <property type="match status" value="1"/>
</dbReference>
<evidence type="ECO:0000256" key="2">
    <source>
        <dbReference type="ARBA" id="ARBA00023163"/>
    </source>
</evidence>
<feature type="DNA-binding region" description="HMG box" evidence="3">
    <location>
        <begin position="71"/>
        <end position="139"/>
    </location>
</feature>
<evidence type="ECO:0000313" key="6">
    <source>
        <dbReference type="Proteomes" id="UP000789706"/>
    </source>
</evidence>
<organism evidence="5 6">
    <name type="scientific">Diversispora eburnea</name>
    <dbReference type="NCBI Taxonomy" id="1213867"/>
    <lineage>
        <taxon>Eukaryota</taxon>
        <taxon>Fungi</taxon>
        <taxon>Fungi incertae sedis</taxon>
        <taxon>Mucoromycota</taxon>
        <taxon>Glomeromycotina</taxon>
        <taxon>Glomeromycetes</taxon>
        <taxon>Diversisporales</taxon>
        <taxon>Diversisporaceae</taxon>
        <taxon>Diversispora</taxon>
    </lineage>
</organism>
<dbReference type="PANTHER" id="PTHR10270:SF161">
    <property type="entry name" value="SEX-DETERMINING REGION Y PROTEIN"/>
    <property type="match status" value="1"/>
</dbReference>
<name>A0A9N9AV54_9GLOM</name>
<protein>
    <submittedName>
        <fullName evidence="5">2309_t:CDS:1</fullName>
    </submittedName>
</protein>
<dbReference type="InterPro" id="IPR009071">
    <property type="entry name" value="HMG_box_dom"/>
</dbReference>
<feature type="domain" description="HMG box" evidence="4">
    <location>
        <begin position="71"/>
        <end position="139"/>
    </location>
</feature>
<dbReference type="Pfam" id="PF00505">
    <property type="entry name" value="HMG_box"/>
    <property type="match status" value="1"/>
</dbReference>
<gene>
    <name evidence="5" type="ORF">DEBURN_LOCUS6654</name>
</gene>
<keyword evidence="3" id="KW-0539">Nucleus</keyword>
<keyword evidence="1 3" id="KW-0238">DNA-binding</keyword>
<accession>A0A9N9AV54</accession>
<dbReference type="InterPro" id="IPR050140">
    <property type="entry name" value="SRY-related_HMG-box_TF-like"/>
</dbReference>